<evidence type="ECO:0000256" key="5">
    <source>
        <dbReference type="ARBA" id="ARBA00022884"/>
    </source>
</evidence>
<keyword evidence="8" id="KW-1185">Reference proteome</keyword>
<evidence type="ECO:0000313" key="8">
    <source>
        <dbReference type="Proteomes" id="UP000003280"/>
    </source>
</evidence>
<dbReference type="GO" id="GO:0046872">
    <property type="term" value="F:metal ion binding"/>
    <property type="evidence" value="ECO:0007669"/>
    <property type="project" value="UniProtKB-KW"/>
</dbReference>
<comment type="caution">
    <text evidence="7">The sequence shown here is derived from an EMBL/GenBank/DDBJ whole genome shotgun (WGS) entry which is preliminary data.</text>
</comment>
<keyword evidence="4" id="KW-0460">Magnesium</keyword>
<organism evidence="7 8">
    <name type="scientific">Peptoniphilus duerdenii ATCC BAA-1640</name>
    <dbReference type="NCBI Taxonomy" id="862517"/>
    <lineage>
        <taxon>Bacteria</taxon>
        <taxon>Bacillati</taxon>
        <taxon>Bacillota</taxon>
        <taxon>Tissierellia</taxon>
        <taxon>Tissierellales</taxon>
        <taxon>Peptoniphilaceae</taxon>
        <taxon>Peptoniphilus</taxon>
    </lineage>
</organism>
<sequence>MFEEDVAEKIASDECFSLKDLKIDGYDVMNAGIPQWKFVEQILDDILEMVLDGKIKNEKEELIKVAVKMKNNV</sequence>
<dbReference type="Pfam" id="PF13735">
    <property type="entry name" value="tRNA_NucTran2_2"/>
    <property type="match status" value="1"/>
</dbReference>
<keyword evidence="5" id="KW-0694">RNA-binding</keyword>
<evidence type="ECO:0000256" key="1">
    <source>
        <dbReference type="ARBA" id="ARBA00022694"/>
    </source>
</evidence>
<dbReference type="Proteomes" id="UP000003280">
    <property type="component" value="Unassembled WGS sequence"/>
</dbReference>
<keyword evidence="2" id="KW-0548">Nucleotidyltransferase</keyword>
<dbReference type="GO" id="GO:0008033">
    <property type="term" value="P:tRNA processing"/>
    <property type="evidence" value="ECO:0007669"/>
    <property type="project" value="UniProtKB-KW"/>
</dbReference>
<dbReference type="RefSeq" id="WP_008901455.1">
    <property type="nucleotide sequence ID" value="NZ_GL397071.1"/>
</dbReference>
<gene>
    <name evidence="7" type="ORF">HMPREF9225_0640</name>
</gene>
<evidence type="ECO:0000259" key="6">
    <source>
        <dbReference type="Pfam" id="PF13735"/>
    </source>
</evidence>
<evidence type="ECO:0000256" key="3">
    <source>
        <dbReference type="ARBA" id="ARBA00022723"/>
    </source>
</evidence>
<dbReference type="InterPro" id="IPR032810">
    <property type="entry name" value="CCA-adding_enz_C"/>
</dbReference>
<dbReference type="Gene3D" id="1.10.246.80">
    <property type="match status" value="1"/>
</dbReference>
<dbReference type="SUPFAM" id="SSF81891">
    <property type="entry name" value="Poly A polymerase C-terminal region-like"/>
    <property type="match status" value="1"/>
</dbReference>
<keyword evidence="3" id="KW-0479">Metal-binding</keyword>
<keyword evidence="2" id="KW-0808">Transferase</keyword>
<accession>E0NKF1</accession>
<proteinExistence type="predicted"/>
<evidence type="ECO:0000313" key="7">
    <source>
        <dbReference type="EMBL" id="EFM25758.1"/>
    </source>
</evidence>
<dbReference type="HOGENOM" id="CLU_2701543_0_0_9"/>
<dbReference type="GO" id="GO:0016779">
    <property type="term" value="F:nucleotidyltransferase activity"/>
    <property type="evidence" value="ECO:0007669"/>
    <property type="project" value="UniProtKB-KW"/>
</dbReference>
<evidence type="ECO:0000256" key="4">
    <source>
        <dbReference type="ARBA" id="ARBA00022842"/>
    </source>
</evidence>
<feature type="domain" description="CCA-adding enzyme C-terminal" evidence="6">
    <location>
        <begin position="4"/>
        <end position="66"/>
    </location>
</feature>
<dbReference type="EMBL" id="AEEH01000025">
    <property type="protein sequence ID" value="EFM25758.1"/>
    <property type="molecule type" value="Genomic_DNA"/>
</dbReference>
<protein>
    <recommendedName>
        <fullName evidence="6">CCA-adding enzyme C-terminal domain-containing protein</fullName>
    </recommendedName>
</protein>
<dbReference type="AlphaFoldDB" id="E0NKF1"/>
<keyword evidence="1" id="KW-0819">tRNA processing</keyword>
<dbReference type="STRING" id="862517.HMPREF9225_0640"/>
<name>E0NKF1_9FIRM</name>
<dbReference type="GO" id="GO:0003723">
    <property type="term" value="F:RNA binding"/>
    <property type="evidence" value="ECO:0007669"/>
    <property type="project" value="UniProtKB-KW"/>
</dbReference>
<evidence type="ECO:0000256" key="2">
    <source>
        <dbReference type="ARBA" id="ARBA00022695"/>
    </source>
</evidence>
<reference evidence="7 8" key="1">
    <citation type="submission" date="2010-07" db="EMBL/GenBank/DDBJ databases">
        <authorList>
            <person name="Muzny D."/>
            <person name="Qin X."/>
            <person name="Deng J."/>
            <person name="Jiang H."/>
            <person name="Liu Y."/>
            <person name="Qu J."/>
            <person name="Song X.-Z."/>
            <person name="Zhang L."/>
            <person name="Thornton R."/>
            <person name="Coyle M."/>
            <person name="Francisco L."/>
            <person name="Jackson L."/>
            <person name="Javaid M."/>
            <person name="Korchina V."/>
            <person name="Kovar C."/>
            <person name="Mata R."/>
            <person name="Mathew T."/>
            <person name="Ngo R."/>
            <person name="Nguyen L."/>
            <person name="Nguyen N."/>
            <person name="Okwuonu G."/>
            <person name="Ongeri F."/>
            <person name="Pham C."/>
            <person name="Simmons D."/>
            <person name="Wilczek-Boney K."/>
            <person name="Hale W."/>
            <person name="Jakkamsetti A."/>
            <person name="Pham P."/>
            <person name="Ruth R."/>
            <person name="San Lucas F."/>
            <person name="Warren J."/>
            <person name="Zhang J."/>
            <person name="Zhao Z."/>
            <person name="Zhou C."/>
            <person name="Zhu D."/>
            <person name="Lee S."/>
            <person name="Bess C."/>
            <person name="Blankenburg K."/>
            <person name="Forbes L."/>
            <person name="Fu Q."/>
            <person name="Gubbala S."/>
            <person name="Hirani K."/>
            <person name="Jayaseelan J.C."/>
            <person name="Lara F."/>
            <person name="Munidasa M."/>
            <person name="Palculict T."/>
            <person name="Patil S."/>
            <person name="Pu L.-L."/>
            <person name="Saada N."/>
            <person name="Tang L."/>
            <person name="Weissenberger G."/>
            <person name="Zhu Y."/>
            <person name="Hemphill L."/>
            <person name="Shang Y."/>
            <person name="Youmans B."/>
            <person name="Ayvaz T."/>
            <person name="Ross M."/>
            <person name="Santibanez J."/>
            <person name="Aqrawi P."/>
            <person name="Gross S."/>
            <person name="Joshi V."/>
            <person name="Fowler G."/>
            <person name="Nazareth L."/>
            <person name="Reid J."/>
            <person name="Worley K."/>
            <person name="Petrosino J."/>
            <person name="Highlander S."/>
            <person name="Gibbs R."/>
        </authorList>
    </citation>
    <scope>NUCLEOTIDE SEQUENCE [LARGE SCALE GENOMIC DNA]</scope>
    <source>
        <strain evidence="7 8">ATCC BAA-1640</strain>
    </source>
</reference>